<protein>
    <recommendedName>
        <fullName evidence="1">TNase-like domain-containing protein</fullName>
    </recommendedName>
</protein>
<dbReference type="AlphaFoldDB" id="A0ABD3QLK5"/>
<reference evidence="2 3" key="1">
    <citation type="journal article" date="2020" name="G3 (Bethesda)">
        <title>Improved Reference Genome for Cyclotella cryptica CCMP332, a Model for Cell Wall Morphogenesis, Salinity Adaptation, and Lipid Production in Diatoms (Bacillariophyta).</title>
        <authorList>
            <person name="Roberts W.R."/>
            <person name="Downey K.M."/>
            <person name="Ruck E.C."/>
            <person name="Traller J.C."/>
            <person name="Alverson A.J."/>
        </authorList>
    </citation>
    <scope>NUCLEOTIDE SEQUENCE [LARGE SCALE GENOMIC DNA]</scope>
    <source>
        <strain evidence="2 3">CCMP332</strain>
    </source>
</reference>
<comment type="caution">
    <text evidence="2">The sequence shown here is derived from an EMBL/GenBank/DDBJ whole genome shotgun (WGS) entry which is preliminary data.</text>
</comment>
<proteinExistence type="predicted"/>
<dbReference type="Pfam" id="PF00565">
    <property type="entry name" value="SNase"/>
    <property type="match status" value="1"/>
</dbReference>
<evidence type="ECO:0000313" key="2">
    <source>
        <dbReference type="EMBL" id="KAL3800351.1"/>
    </source>
</evidence>
<accession>A0ABD3QLK5</accession>
<evidence type="ECO:0000259" key="1">
    <source>
        <dbReference type="Pfam" id="PF00565"/>
    </source>
</evidence>
<organism evidence="2 3">
    <name type="scientific">Cyclotella cryptica</name>
    <dbReference type="NCBI Taxonomy" id="29204"/>
    <lineage>
        <taxon>Eukaryota</taxon>
        <taxon>Sar</taxon>
        <taxon>Stramenopiles</taxon>
        <taxon>Ochrophyta</taxon>
        <taxon>Bacillariophyta</taxon>
        <taxon>Coscinodiscophyceae</taxon>
        <taxon>Thalassiosirophycidae</taxon>
        <taxon>Stephanodiscales</taxon>
        <taxon>Stephanodiscaceae</taxon>
        <taxon>Cyclotella</taxon>
    </lineage>
</organism>
<dbReference type="InterPro" id="IPR035437">
    <property type="entry name" value="SNase_OB-fold_sf"/>
</dbReference>
<dbReference type="Gene3D" id="2.40.50.90">
    <property type="match status" value="1"/>
</dbReference>
<gene>
    <name evidence="2" type="ORF">HJC23_003647</name>
</gene>
<evidence type="ECO:0000313" key="3">
    <source>
        <dbReference type="Proteomes" id="UP001516023"/>
    </source>
</evidence>
<name>A0ABD3QLK5_9STRA</name>
<dbReference type="EMBL" id="JABMIG020000033">
    <property type="protein sequence ID" value="KAL3800351.1"/>
    <property type="molecule type" value="Genomic_DNA"/>
</dbReference>
<feature type="domain" description="TNase-like" evidence="1">
    <location>
        <begin position="25"/>
        <end position="71"/>
    </location>
</feature>
<sequence length="76" mass="8544">MVDITGICLGEFRRKNVKGHSNAQWLCINEGLVASGLANAYSPSNTKKVHNYDKLLGLQKIARNHKSGQWRAYQDE</sequence>
<dbReference type="Proteomes" id="UP001516023">
    <property type="component" value="Unassembled WGS sequence"/>
</dbReference>
<dbReference type="SUPFAM" id="SSF50199">
    <property type="entry name" value="Staphylococcal nuclease"/>
    <property type="match status" value="1"/>
</dbReference>
<keyword evidence="3" id="KW-1185">Reference proteome</keyword>
<dbReference type="InterPro" id="IPR016071">
    <property type="entry name" value="Staphylococal_nuclease_OB-fold"/>
</dbReference>